<dbReference type="EMBL" id="JAJA02000001">
    <property type="protein sequence ID" value="KWS06442.1"/>
    <property type="molecule type" value="Genomic_DNA"/>
</dbReference>
<comment type="caution">
    <text evidence="1">The sequence shown here is derived from an EMBL/GenBank/DDBJ whole genome shotgun (WGS) entry which is preliminary data.</text>
</comment>
<dbReference type="InterPro" id="IPR036412">
    <property type="entry name" value="HAD-like_sf"/>
</dbReference>
<dbReference type="PRINTS" id="PR00413">
    <property type="entry name" value="HADHALOGNASE"/>
</dbReference>
<organism evidence="1 2">
    <name type="scientific">Lysobacter capsici AZ78</name>
    <dbReference type="NCBI Taxonomy" id="1444315"/>
    <lineage>
        <taxon>Bacteria</taxon>
        <taxon>Pseudomonadati</taxon>
        <taxon>Pseudomonadota</taxon>
        <taxon>Gammaproteobacteria</taxon>
        <taxon>Lysobacterales</taxon>
        <taxon>Lysobacteraceae</taxon>
        <taxon>Lysobacter</taxon>
    </lineage>
</organism>
<dbReference type="RefSeq" id="WP_036106548.1">
    <property type="nucleotide sequence ID" value="NZ_JAJA02000001.1"/>
</dbReference>
<evidence type="ECO:0000313" key="2">
    <source>
        <dbReference type="Proteomes" id="UP000023435"/>
    </source>
</evidence>
<dbReference type="Proteomes" id="UP000023435">
    <property type="component" value="Unassembled WGS sequence"/>
</dbReference>
<dbReference type="AlphaFoldDB" id="A0A125MNF9"/>
<dbReference type="NCBIfam" id="TIGR01549">
    <property type="entry name" value="HAD-SF-IA-v1"/>
    <property type="match status" value="1"/>
</dbReference>
<keyword evidence="2" id="KW-1185">Reference proteome</keyword>
<sequence length="203" mass="22099">MNYHALLIDLDGVLRRWPERDAAIEAAHDLPRGSLRATAFAPELLVQAVTGRIDDDQWREQVATRLRAAHPRAQADDAVRQWSLSCGEVDAPVLALLEACRPGLRRILVSNATSRLPRDLQTLGLSRHFDAVVNSSEVGVAKPDAALFQAAFDRADAAPQRLLFVDDDARNVAAAAALGVNAHHYRGVASMRQWLDEAGALDG</sequence>
<reference evidence="1 2" key="1">
    <citation type="journal article" date="2014" name="Genome Announc.">
        <title>Draft Genome Sequence of Lysobacter capsici AZ78, a Bacterium Antagonistic to Plant-Pathogenic Oomycetes.</title>
        <authorList>
            <person name="Puopolo G."/>
            <person name="Sonego P."/>
            <person name="Engelen K."/>
            <person name="Pertot I."/>
        </authorList>
    </citation>
    <scope>NUCLEOTIDE SEQUENCE [LARGE SCALE GENOMIC DNA]</scope>
    <source>
        <strain evidence="1 2">AZ78</strain>
    </source>
</reference>
<evidence type="ECO:0008006" key="3">
    <source>
        <dbReference type="Google" id="ProtNLM"/>
    </source>
</evidence>
<dbReference type="SFLD" id="SFLDG01129">
    <property type="entry name" value="C1.5:_HAD__Beta-PGM__Phosphata"/>
    <property type="match status" value="1"/>
</dbReference>
<dbReference type="OrthoDB" id="9797415at2"/>
<dbReference type="InterPro" id="IPR023214">
    <property type="entry name" value="HAD_sf"/>
</dbReference>
<dbReference type="InterPro" id="IPR006439">
    <property type="entry name" value="HAD-SF_hydro_IA"/>
</dbReference>
<gene>
    <name evidence="1" type="ORF">AZ78_3998</name>
</gene>
<dbReference type="PANTHER" id="PTHR43611:SF3">
    <property type="entry name" value="FLAVIN MONONUCLEOTIDE HYDROLASE 1, CHLOROPLATIC"/>
    <property type="match status" value="1"/>
</dbReference>
<proteinExistence type="predicted"/>
<protein>
    <recommendedName>
        <fullName evidence="3">Hydrolase of the HAD superfamily</fullName>
    </recommendedName>
</protein>
<name>A0A125MNF9_9GAMM</name>
<dbReference type="Gene3D" id="3.40.50.1000">
    <property type="entry name" value="HAD superfamily/HAD-like"/>
    <property type="match status" value="1"/>
</dbReference>
<dbReference type="SFLD" id="SFLDS00003">
    <property type="entry name" value="Haloacid_Dehalogenase"/>
    <property type="match status" value="1"/>
</dbReference>
<dbReference type="SUPFAM" id="SSF56784">
    <property type="entry name" value="HAD-like"/>
    <property type="match status" value="1"/>
</dbReference>
<dbReference type="NCBIfam" id="TIGR01509">
    <property type="entry name" value="HAD-SF-IA-v3"/>
    <property type="match status" value="1"/>
</dbReference>
<accession>A0A125MNF9</accession>
<evidence type="ECO:0000313" key="1">
    <source>
        <dbReference type="EMBL" id="KWS06442.1"/>
    </source>
</evidence>
<dbReference type="PANTHER" id="PTHR43611">
    <property type="entry name" value="ALPHA-D-GLUCOSE 1-PHOSPHATE PHOSPHATASE"/>
    <property type="match status" value="1"/>
</dbReference>
<dbReference type="Pfam" id="PF00702">
    <property type="entry name" value="Hydrolase"/>
    <property type="match status" value="1"/>
</dbReference>